<reference evidence="1 2" key="1">
    <citation type="journal article" date="2019" name="Int. J. Syst. Evol. Microbiol.">
        <title>The Global Catalogue of Microorganisms (GCM) 10K type strain sequencing project: providing services to taxonomists for standard genome sequencing and annotation.</title>
        <authorList>
            <consortium name="The Broad Institute Genomics Platform"/>
            <consortium name="The Broad Institute Genome Sequencing Center for Infectious Disease"/>
            <person name="Wu L."/>
            <person name="Ma J."/>
        </authorList>
    </citation>
    <scope>NUCLEOTIDE SEQUENCE [LARGE SCALE GENOMIC DNA]</scope>
    <source>
        <strain evidence="1 2">CGMCC 1.12720</strain>
    </source>
</reference>
<evidence type="ECO:0000313" key="1">
    <source>
        <dbReference type="EMBL" id="GGF52457.1"/>
    </source>
</evidence>
<comment type="caution">
    <text evidence="1">The sequence shown here is derived from an EMBL/GenBank/DDBJ whole genome shotgun (WGS) entry which is preliminary data.</text>
</comment>
<protein>
    <submittedName>
        <fullName evidence="1">Uncharacterized protein</fullName>
    </submittedName>
</protein>
<proteinExistence type="predicted"/>
<organism evidence="1 2">
    <name type="scientific">Hymenobacter qilianensis</name>
    <dbReference type="NCBI Taxonomy" id="1385715"/>
    <lineage>
        <taxon>Bacteria</taxon>
        <taxon>Pseudomonadati</taxon>
        <taxon>Bacteroidota</taxon>
        <taxon>Cytophagia</taxon>
        <taxon>Cytophagales</taxon>
        <taxon>Hymenobacteraceae</taxon>
        <taxon>Hymenobacter</taxon>
    </lineage>
</organism>
<dbReference type="EMBL" id="BMFN01000001">
    <property type="protein sequence ID" value="GGF52457.1"/>
    <property type="molecule type" value="Genomic_DNA"/>
</dbReference>
<keyword evidence="2" id="KW-1185">Reference proteome</keyword>
<name>A0ACB5PM77_9BACT</name>
<evidence type="ECO:0000313" key="2">
    <source>
        <dbReference type="Proteomes" id="UP000605392"/>
    </source>
</evidence>
<accession>A0ACB5PM77</accession>
<dbReference type="Proteomes" id="UP000605392">
    <property type="component" value="Unassembled WGS sequence"/>
</dbReference>
<sequence length="804" mass="91415">MPPSNPVQPSATILTDVLDTKLDVRFDWAKQQLLGTALLTLRPHFYTQNQVVLDAKGFDIKNVRLVTGNKDKTLTYGYDKRKLTINLDRQYTRSETYLIRISYVAKPNELPANGSAAITSDKGLYFVNPLGTEKNKPKQIWTQGETEANSCWFPTIDKPNQRMTQEIAMTVEAQYKTLSNGLLISSKKNSDGTRTDVWKQSLPAAPYLTMMAVGNFAVVSDSWRGKTVDYYVDPQYQSTAKAVFGNTPEMMEFYSQKLGVDFPWEKYSQIAVHDFVSGAMENTTAVTFEQSIVQRSARDIQDMTYDAESTITHELFHHWFGDYVTSESWANLPLNESFADYSEFLWAEHKYGADAAALVQQKSLGQYLDEARSKREPLVRYQYASQEDMFDRHSYNKGGRVLHMLRKHVGDEAFFASLNRYLTQHKYTSVELSELRTAFEDVTGEDLMWFFDQWFLQRGHPELRVTHSYAGGQIALRVQQLQDSTFSPIYRLPITITTWANNQATDHRIVVTKANQTFHLPASQRPALVKFDSGGQLLADIDEELTQDELLYQYYHARNYLQKYEAIEKLRPKLADLAVSGMMRNALNDSFWAVRQAAAEALRRYKGPEGNAVRMELQRVATADKKSQVRAAALASLSSFQNEDFGSVYTVALADSSNLVVSAAINALAKAPTIESRAQINKLQEKASPSLLGALSNYYALNGSVDQYQWYLGRMSEVSDEDLYESYLQNFATFMLRMPPVERDKGVQRLESYARSHSRDIVRLGAYKALSTMVSSMPALKTTLQDIRTKEKDPNLKTMYTLLQ</sequence>
<gene>
    <name evidence="1" type="ORF">GCM10011375_04930</name>
</gene>